<feature type="binding site" evidence="5">
    <location>
        <position position="195"/>
    </location>
    <ligand>
        <name>Zn(2+)</name>
        <dbReference type="ChEBI" id="CHEBI:29105"/>
        <label>2</label>
        <note>catalytic</note>
    </ligand>
</feature>
<dbReference type="NCBIfam" id="TIGR01975">
    <property type="entry name" value="isoAsp_dipep"/>
    <property type="match status" value="1"/>
</dbReference>
<dbReference type="EC" id="3.4.19.-" evidence="3"/>
<keyword evidence="8" id="KW-1185">Reference proteome</keyword>
<dbReference type="GO" id="GO:0008237">
    <property type="term" value="F:metallopeptidase activity"/>
    <property type="evidence" value="ECO:0007669"/>
    <property type="project" value="UniProtKB-KW"/>
</dbReference>
<dbReference type="GO" id="GO:0005737">
    <property type="term" value="C:cytoplasm"/>
    <property type="evidence" value="ECO:0007669"/>
    <property type="project" value="UniProtKB-SubCell"/>
</dbReference>
<name>B8I6S2_RUMCH</name>
<dbReference type="GO" id="GO:0008448">
    <property type="term" value="F:N-acetylglucosamine-6-phosphate deacetylase activity"/>
    <property type="evidence" value="ECO:0007669"/>
    <property type="project" value="TreeGrafter"/>
</dbReference>
<dbReference type="EMBL" id="CP001348">
    <property type="protein sequence ID" value="ACL76914.1"/>
    <property type="molecule type" value="Genomic_DNA"/>
</dbReference>
<comment type="PTM">
    <text evidence="3">Carboxylation allows a single lysine to coordinate two zinc ions.</text>
</comment>
<gene>
    <name evidence="7" type="ordered locus">Ccel_2586</name>
</gene>
<feature type="active site" description="Proton acceptor" evidence="4">
    <location>
        <position position="285"/>
    </location>
</feature>
<protein>
    <recommendedName>
        <fullName evidence="3">Isoaspartyl dipeptidase</fullName>
        <ecNumber evidence="3">3.4.19.-</ecNumber>
    </recommendedName>
</protein>
<dbReference type="SUPFAM" id="SSF51556">
    <property type="entry name" value="Metallo-dependent hydrolases"/>
    <property type="match status" value="1"/>
</dbReference>
<feature type="binding site" evidence="5">
    <location>
        <position position="285"/>
    </location>
    <ligand>
        <name>Zn(2+)</name>
        <dbReference type="ChEBI" id="CHEBI:29105"/>
        <label>1</label>
        <note>catalytic</note>
    </ligand>
</feature>
<evidence type="ECO:0000313" key="8">
    <source>
        <dbReference type="Proteomes" id="UP000001349"/>
    </source>
</evidence>
<accession>B8I6S2</accession>
<evidence type="ECO:0000313" key="7">
    <source>
        <dbReference type="EMBL" id="ACL76914.1"/>
    </source>
</evidence>
<feature type="binding site" evidence="5">
    <location>
        <position position="224"/>
    </location>
    <ligand>
        <name>Zn(2+)</name>
        <dbReference type="ChEBI" id="CHEBI:29105"/>
        <label>2</label>
        <note>catalytic</note>
    </ligand>
</feature>
<keyword evidence="2 3" id="KW-0378">Hydrolase</keyword>
<dbReference type="PIRSF" id="PIRSF001238">
    <property type="entry name" value="IadA"/>
    <property type="match status" value="1"/>
</dbReference>
<dbReference type="GO" id="GO:0008798">
    <property type="term" value="F:beta-aspartyl-peptidase activity"/>
    <property type="evidence" value="ECO:0007669"/>
    <property type="project" value="InterPro"/>
</dbReference>
<dbReference type="AlphaFoldDB" id="B8I6S2"/>
<reference evidence="7 8" key="1">
    <citation type="submission" date="2009-01" db="EMBL/GenBank/DDBJ databases">
        <title>Complete sequence of Clostridium cellulolyticum H10.</title>
        <authorList>
            <consortium name="US DOE Joint Genome Institute"/>
            <person name="Lucas S."/>
            <person name="Copeland A."/>
            <person name="Lapidus A."/>
            <person name="Glavina del Rio T."/>
            <person name="Dalin E."/>
            <person name="Tice H."/>
            <person name="Bruce D."/>
            <person name="Goodwin L."/>
            <person name="Pitluck S."/>
            <person name="Chertkov O."/>
            <person name="Saunders E."/>
            <person name="Brettin T."/>
            <person name="Detter J.C."/>
            <person name="Han C."/>
            <person name="Larimer F."/>
            <person name="Land M."/>
            <person name="Hauser L."/>
            <person name="Kyrpides N."/>
            <person name="Ivanova N."/>
            <person name="Zhou J."/>
            <person name="Richardson P."/>
        </authorList>
    </citation>
    <scope>NUCLEOTIDE SEQUENCE [LARGE SCALE GENOMIC DNA]</scope>
    <source>
        <strain evidence="8">ATCC 35319 / DSM 5812 / JCM 6584 / H10</strain>
    </source>
</reference>
<dbReference type="PANTHER" id="PTHR11113:SF14">
    <property type="entry name" value="N-ACETYLGLUCOSAMINE-6-PHOSPHATE DEACETYLASE"/>
    <property type="match status" value="1"/>
</dbReference>
<dbReference type="Proteomes" id="UP000001349">
    <property type="component" value="Chromosome"/>
</dbReference>
<keyword evidence="3" id="KW-0645">Protease</keyword>
<evidence type="ECO:0000256" key="3">
    <source>
        <dbReference type="PIRNR" id="PIRNR001238"/>
    </source>
</evidence>
<organism evidence="7 8">
    <name type="scientific">Ruminiclostridium cellulolyticum (strain ATCC 35319 / DSM 5812 / JCM 6584 / H10)</name>
    <name type="common">Clostridium cellulolyticum</name>
    <dbReference type="NCBI Taxonomy" id="394503"/>
    <lineage>
        <taxon>Bacteria</taxon>
        <taxon>Bacillati</taxon>
        <taxon>Bacillota</taxon>
        <taxon>Clostridia</taxon>
        <taxon>Eubacteriales</taxon>
        <taxon>Oscillospiraceae</taxon>
        <taxon>Ruminiclostridium</taxon>
    </lineage>
</organism>
<dbReference type="RefSeq" id="WP_015926001.1">
    <property type="nucleotide sequence ID" value="NC_011898.1"/>
</dbReference>
<dbReference type="eggNOG" id="COG0044">
    <property type="taxonomic scope" value="Bacteria"/>
</dbReference>
<dbReference type="STRING" id="394503.Ccel_2586"/>
<comment type="function">
    <text evidence="3">Catalyzes the hydrolytic cleavage of a subset of L-isoaspartyl (L-beta-aspartyl) dipeptides. Used to degrade proteins damaged by L-isoaspartyl residues formation.</text>
</comment>
<dbReference type="Gene3D" id="3.20.20.140">
    <property type="entry name" value="Metal-dependent hydrolases"/>
    <property type="match status" value="1"/>
</dbReference>
<dbReference type="InterPro" id="IPR032466">
    <property type="entry name" value="Metal_Hydrolase"/>
</dbReference>
<evidence type="ECO:0000256" key="5">
    <source>
        <dbReference type="PIRSR" id="PIRSR001238-3"/>
    </source>
</evidence>
<evidence type="ECO:0000259" key="6">
    <source>
        <dbReference type="Pfam" id="PF01979"/>
    </source>
</evidence>
<feature type="domain" description="Amidohydrolase-related" evidence="6">
    <location>
        <begin position="52"/>
        <end position="375"/>
    </location>
</feature>
<dbReference type="InterPro" id="IPR010229">
    <property type="entry name" value="Pept_M38_dipep"/>
</dbReference>
<evidence type="ECO:0000256" key="4">
    <source>
        <dbReference type="PIRSR" id="PIRSR001238-1"/>
    </source>
</evidence>
<evidence type="ECO:0000256" key="1">
    <source>
        <dbReference type="ARBA" id="ARBA00010716"/>
    </source>
</evidence>
<dbReference type="GO" id="GO:0006508">
    <property type="term" value="P:proteolysis"/>
    <property type="evidence" value="ECO:0007669"/>
    <property type="project" value="UniProtKB-KW"/>
</dbReference>
<comment type="similarity">
    <text evidence="3">Belongs to the peptidase M38 family.</text>
</comment>
<keyword evidence="3 5" id="KW-0479">Metal-binding</keyword>
<dbReference type="SUPFAM" id="SSF51338">
    <property type="entry name" value="Composite domain of metallo-dependent hydrolases"/>
    <property type="match status" value="1"/>
</dbReference>
<feature type="binding site" evidence="5">
    <location>
        <position position="63"/>
    </location>
    <ligand>
        <name>Zn(2+)</name>
        <dbReference type="ChEBI" id="CHEBI:29105"/>
        <label>1</label>
        <note>catalytic</note>
    </ligand>
</feature>
<dbReference type="OrthoDB" id="9775607at2"/>
<keyword evidence="3 5" id="KW-0862">Zinc</keyword>
<dbReference type="InterPro" id="IPR006680">
    <property type="entry name" value="Amidohydro-rel"/>
</dbReference>
<keyword evidence="3" id="KW-0482">Metalloprotease</keyword>
<dbReference type="InterPro" id="IPR011059">
    <property type="entry name" value="Metal-dep_hydrolase_composite"/>
</dbReference>
<feature type="binding site" evidence="5">
    <location>
        <position position="61"/>
    </location>
    <ligand>
        <name>Zn(2+)</name>
        <dbReference type="ChEBI" id="CHEBI:29105"/>
        <label>1</label>
        <note>catalytic</note>
    </ligand>
</feature>
<comment type="subcellular location">
    <subcellularLocation>
        <location evidence="3">Cytoplasm</location>
    </subcellularLocation>
</comment>
<dbReference type="Pfam" id="PF01979">
    <property type="entry name" value="Amidohydro_1"/>
    <property type="match status" value="1"/>
</dbReference>
<dbReference type="Gene3D" id="2.30.40.10">
    <property type="entry name" value="Urease, subunit C, domain 1"/>
    <property type="match status" value="1"/>
</dbReference>
<dbReference type="GO" id="GO:0006046">
    <property type="term" value="P:N-acetylglucosamine catabolic process"/>
    <property type="evidence" value="ECO:0007669"/>
    <property type="project" value="TreeGrafter"/>
</dbReference>
<sequence>MFRLLKDATVYSPEYLGKKDILLCFDKVALIEDNVNPAGFKDIEIVNCDGKIIFPGFIDLHVHITGGGGEGGFTTRTEEAQAEDILKYGITTVVGVLGADGVTRNMPNLYAKARQLELEGLSTYIYTGSYQVPVITLTGSVQSDMVFVDKVIGVGEICLADSRAFEPSFDEISRIAAQTRNGAIISGKAGLVHFHLGQGESAMEYMFRLSNETLIPKQHILPTHVNRTKGLFNRALEYLKQGGNIDLTAGFIPSGSDPECVATYDALKTIIDNDLDFSGVTISSDAYGSVPTFDENGNVVSSETVNCKILFDEVRTAIKDRGIPVETAISIITKNAAERLKIDNKKGTLQVGKDADCVICDSGLNIVNVISKGKMY</sequence>
<dbReference type="PANTHER" id="PTHR11113">
    <property type="entry name" value="N-ACETYLGLUCOSAMINE-6-PHOSPHATE DEACETYLASE"/>
    <property type="match status" value="1"/>
</dbReference>
<dbReference type="GO" id="GO:0046872">
    <property type="term" value="F:metal ion binding"/>
    <property type="evidence" value="ECO:0007669"/>
    <property type="project" value="UniProtKB-KW"/>
</dbReference>
<dbReference type="HOGENOM" id="CLU_058216_0_0_9"/>
<proteinExistence type="inferred from homology"/>
<dbReference type="KEGG" id="cce:Ccel_2586"/>
<evidence type="ECO:0000256" key="2">
    <source>
        <dbReference type="ARBA" id="ARBA00022801"/>
    </source>
</evidence>
<comment type="cofactor">
    <cofactor evidence="3 5">
        <name>Zn(2+)</name>
        <dbReference type="ChEBI" id="CHEBI:29105"/>
    </cofactor>
    <text evidence="3 5">Binds 2 Zn(2+) ions per subunit.</text>
</comment>
<comment type="similarity">
    <text evidence="1">Belongs to the metallo-dependent hydrolases superfamily. NagA family.</text>
</comment>